<dbReference type="Gene3D" id="2.60.120.10">
    <property type="entry name" value="Jelly Rolls"/>
    <property type="match status" value="2"/>
</dbReference>
<dbReference type="PROSITE" id="PS50042">
    <property type="entry name" value="CNMP_BINDING_3"/>
    <property type="match status" value="2"/>
</dbReference>
<evidence type="ECO:0000259" key="1">
    <source>
        <dbReference type="PROSITE" id="PS50042"/>
    </source>
</evidence>
<organism evidence="2 3">
    <name type="scientific">Brachyspira suanatina</name>
    <dbReference type="NCBI Taxonomy" id="381802"/>
    <lineage>
        <taxon>Bacteria</taxon>
        <taxon>Pseudomonadati</taxon>
        <taxon>Spirochaetota</taxon>
        <taxon>Spirochaetia</taxon>
        <taxon>Brachyspirales</taxon>
        <taxon>Brachyspiraceae</taxon>
        <taxon>Brachyspira</taxon>
    </lineage>
</organism>
<dbReference type="SUPFAM" id="SSF51206">
    <property type="entry name" value="cAMP-binding domain-like"/>
    <property type="match status" value="2"/>
</dbReference>
<feature type="domain" description="Cyclic nucleotide-binding" evidence="1">
    <location>
        <begin position="188"/>
        <end position="287"/>
    </location>
</feature>
<dbReference type="InterPro" id="IPR000595">
    <property type="entry name" value="cNMP-bd_dom"/>
</dbReference>
<dbReference type="EMBL" id="CVLB01000001">
    <property type="protein sequence ID" value="CRF32708.1"/>
    <property type="molecule type" value="Genomic_DNA"/>
</dbReference>
<dbReference type="CDD" id="cd00038">
    <property type="entry name" value="CAP_ED"/>
    <property type="match status" value="1"/>
</dbReference>
<evidence type="ECO:0000313" key="3">
    <source>
        <dbReference type="Proteomes" id="UP000043763"/>
    </source>
</evidence>
<dbReference type="InterPro" id="IPR018490">
    <property type="entry name" value="cNMP-bd_dom_sf"/>
</dbReference>
<reference evidence="3" key="1">
    <citation type="submission" date="2015-04" db="EMBL/GenBank/DDBJ databases">
        <authorList>
            <person name="Mushtaq Mamoona"/>
        </authorList>
    </citation>
    <scope>NUCLEOTIDE SEQUENCE [LARGE SCALE GENOMIC DNA]</scope>
    <source>
        <strain evidence="3">AN4859/03</strain>
    </source>
</reference>
<sequence>MNNYKTIKFSKSSFIYEEGNFPKDSFYIITKGKVISYAINSNNYNKEYNIGHIIGLVNLAAGEPYSVTMEALEDVEVLELTLSEINNITNNDLIKTIYNYFNNTLETWLSRYYINLVKNKLDLYYKENIFTMADIYLKNDFPDVAYRLYEDYIETLEDKNDIEYAKKELLKLKPANNPSTFTSNILLYKKGSCLYTEFKSSNYLYIILSGRVGIYNVINGKLFLKDIYKKNYVLDGYEPKLEYKPLLTSAVALETSYIKVVTKEEFIEMIIKDKQLRSYHVKMMSMKVINILSRIRSIEENNTILKLFILISSLLKIETLFEDINTTVLSYTIYDIQNSINLEINDIINNLKKMKSLEIINDKYIRVKNINDFFTEYHEYQKNSY</sequence>
<dbReference type="AlphaFoldDB" id="A0A0G4K5Y6"/>
<name>A0A0G4K5Y6_9SPIR</name>
<evidence type="ECO:0000313" key="2">
    <source>
        <dbReference type="EMBL" id="CRF32708.1"/>
    </source>
</evidence>
<keyword evidence="3" id="KW-1185">Reference proteome</keyword>
<accession>A0A0G4K5Y6</accession>
<dbReference type="RefSeq" id="WP_048594152.1">
    <property type="nucleotide sequence ID" value="NZ_CVLB01000001.1"/>
</dbReference>
<dbReference type="Proteomes" id="UP000043763">
    <property type="component" value="Unassembled WGS sequence"/>
</dbReference>
<protein>
    <submittedName>
        <fullName evidence="2">cAMP-binding protein</fullName>
    </submittedName>
</protein>
<proteinExistence type="predicted"/>
<dbReference type="InterPro" id="IPR014710">
    <property type="entry name" value="RmlC-like_jellyroll"/>
</dbReference>
<dbReference type="OrthoDB" id="305756at2"/>
<gene>
    <name evidence="2" type="ORF">BRSU_0974</name>
</gene>
<dbReference type="Pfam" id="PF00027">
    <property type="entry name" value="cNMP_binding"/>
    <property type="match status" value="2"/>
</dbReference>
<feature type="domain" description="Cyclic nucleotide-binding" evidence="1">
    <location>
        <begin position="24"/>
        <end position="88"/>
    </location>
</feature>